<proteinExistence type="predicted"/>
<accession>A0AAU9W5P6</accession>
<sequence length="173" mass="19016">MFLNLFWKTTVERTTMKGLVFITAIVCFWLTYAGGFNCYLCKGMQSSLQACDNKIQKANCSTHAKGADRCGIFSFVNTSGTRVYGKSCVYERFCESAEKFCKSVSQDFGKGITGCTIRCCSEEYCNYDSNTVSVPKQFADDSEDCGWVDGSVSQGVSGFLHGACALYAMAMVK</sequence>
<organism evidence="1 2">
    <name type="scientific">Pocillopora meandrina</name>
    <dbReference type="NCBI Taxonomy" id="46732"/>
    <lineage>
        <taxon>Eukaryota</taxon>
        <taxon>Metazoa</taxon>
        <taxon>Cnidaria</taxon>
        <taxon>Anthozoa</taxon>
        <taxon>Hexacorallia</taxon>
        <taxon>Scleractinia</taxon>
        <taxon>Astrocoeniina</taxon>
        <taxon>Pocilloporidae</taxon>
        <taxon>Pocillopora</taxon>
    </lineage>
</organism>
<evidence type="ECO:0000313" key="1">
    <source>
        <dbReference type="EMBL" id="CAH3103160.1"/>
    </source>
</evidence>
<evidence type="ECO:0000313" key="2">
    <source>
        <dbReference type="Proteomes" id="UP001159428"/>
    </source>
</evidence>
<protein>
    <submittedName>
        <fullName evidence="1">Uncharacterized protein</fullName>
    </submittedName>
</protein>
<comment type="caution">
    <text evidence="1">The sequence shown here is derived from an EMBL/GenBank/DDBJ whole genome shotgun (WGS) entry which is preliminary data.</text>
</comment>
<reference evidence="1 2" key="1">
    <citation type="submission" date="2022-05" db="EMBL/GenBank/DDBJ databases">
        <authorList>
            <consortium name="Genoscope - CEA"/>
            <person name="William W."/>
        </authorList>
    </citation>
    <scope>NUCLEOTIDE SEQUENCE [LARGE SCALE GENOMIC DNA]</scope>
</reference>
<dbReference type="AlphaFoldDB" id="A0AAU9W5P6"/>
<dbReference type="EMBL" id="CALNXJ010000009">
    <property type="protein sequence ID" value="CAH3103160.1"/>
    <property type="molecule type" value="Genomic_DNA"/>
</dbReference>
<name>A0AAU9W5P6_9CNID</name>
<keyword evidence="2" id="KW-1185">Reference proteome</keyword>
<gene>
    <name evidence="1" type="ORF">PMEA_00035141</name>
</gene>
<dbReference type="Proteomes" id="UP001159428">
    <property type="component" value="Unassembled WGS sequence"/>
</dbReference>